<dbReference type="Pfam" id="PF14200">
    <property type="entry name" value="RicinB_lectin_2"/>
    <property type="match status" value="1"/>
</dbReference>
<dbReference type="SUPFAM" id="SSF50370">
    <property type="entry name" value="Ricin B-like lectins"/>
    <property type="match status" value="1"/>
</dbReference>
<sequence length="161" mass="17655">MLVTPAAAQAASITTWISVLTPSGAIGPKVIDVAGWSTEDRAKVQIKSLSTSGNVQNQRWVITQEAGNIYSFRNVLSGKCLDKSLDAPDANGNLVYQYTCNTSNPNQLWLFMSKVPGSKWGMLRSYSGGRCLDVRGKSFTNGAQLQVWDCVGDWNQRFNIF</sequence>
<feature type="domain" description="Ricin B lectin" evidence="1">
    <location>
        <begin position="17"/>
        <end position="161"/>
    </location>
</feature>
<protein>
    <submittedName>
        <fullName evidence="2">RICIN domain-containing protein</fullName>
    </submittedName>
</protein>
<evidence type="ECO:0000259" key="1">
    <source>
        <dbReference type="SMART" id="SM00458"/>
    </source>
</evidence>
<accession>A0ABT1DF47</accession>
<proteinExistence type="predicted"/>
<comment type="caution">
    <text evidence="2">The sequence shown here is derived from an EMBL/GenBank/DDBJ whole genome shotgun (WGS) entry which is preliminary data.</text>
</comment>
<reference evidence="2 3" key="1">
    <citation type="submission" date="2022-06" db="EMBL/GenBank/DDBJ databases">
        <title>New Species of the Genus Actinoplanes, ActinopZanes ferrugineus.</title>
        <authorList>
            <person name="Ding P."/>
        </authorList>
    </citation>
    <scope>NUCLEOTIDE SEQUENCE [LARGE SCALE GENOMIC DNA]</scope>
    <source>
        <strain evidence="2 3">TRM88003</strain>
    </source>
</reference>
<dbReference type="PROSITE" id="PS50231">
    <property type="entry name" value="RICIN_B_LECTIN"/>
    <property type="match status" value="1"/>
</dbReference>
<dbReference type="Gene3D" id="2.80.10.50">
    <property type="match status" value="1"/>
</dbReference>
<evidence type="ECO:0000313" key="2">
    <source>
        <dbReference type="EMBL" id="MCO8269442.1"/>
    </source>
</evidence>
<dbReference type="InterPro" id="IPR035992">
    <property type="entry name" value="Ricin_B-like_lectins"/>
</dbReference>
<gene>
    <name evidence="2" type="ORF">M1L60_02420</name>
</gene>
<dbReference type="CDD" id="cd00161">
    <property type="entry name" value="beta-trefoil_Ricin-like"/>
    <property type="match status" value="1"/>
</dbReference>
<keyword evidence="3" id="KW-1185">Reference proteome</keyword>
<dbReference type="InterPro" id="IPR000772">
    <property type="entry name" value="Ricin_B_lectin"/>
</dbReference>
<evidence type="ECO:0000313" key="3">
    <source>
        <dbReference type="Proteomes" id="UP001523369"/>
    </source>
</evidence>
<organism evidence="2 3">
    <name type="scientific">Paractinoplanes aksuensis</name>
    <dbReference type="NCBI Taxonomy" id="2939490"/>
    <lineage>
        <taxon>Bacteria</taxon>
        <taxon>Bacillati</taxon>
        <taxon>Actinomycetota</taxon>
        <taxon>Actinomycetes</taxon>
        <taxon>Micromonosporales</taxon>
        <taxon>Micromonosporaceae</taxon>
        <taxon>Paractinoplanes</taxon>
    </lineage>
</organism>
<dbReference type="Proteomes" id="UP001523369">
    <property type="component" value="Unassembled WGS sequence"/>
</dbReference>
<name>A0ABT1DF47_9ACTN</name>
<dbReference type="SMART" id="SM00458">
    <property type="entry name" value="RICIN"/>
    <property type="match status" value="1"/>
</dbReference>
<dbReference type="EMBL" id="JAMYJR010000002">
    <property type="protein sequence ID" value="MCO8269442.1"/>
    <property type="molecule type" value="Genomic_DNA"/>
</dbReference>